<feature type="transmembrane region" description="Helical" evidence="6">
    <location>
        <begin position="220"/>
        <end position="250"/>
    </location>
</feature>
<dbReference type="AlphaFoldDB" id="I4A1R4"/>
<feature type="transmembrane region" description="Helical" evidence="6">
    <location>
        <begin position="347"/>
        <end position="371"/>
    </location>
</feature>
<dbReference type="GO" id="GO:0006885">
    <property type="term" value="P:regulation of pH"/>
    <property type="evidence" value="ECO:0007669"/>
    <property type="project" value="UniProtKB-UniRule"/>
</dbReference>
<feature type="transmembrane region" description="Helical" evidence="6">
    <location>
        <begin position="383"/>
        <end position="408"/>
    </location>
</feature>
<feature type="transmembrane region" description="Helical" evidence="6">
    <location>
        <begin position="142"/>
        <end position="159"/>
    </location>
</feature>
<keyword evidence="6" id="KW-0915">Sodium</keyword>
<keyword evidence="3 6" id="KW-0812">Transmembrane</keyword>
<name>I4A1R4_ORNRL</name>
<dbReference type="eggNOG" id="COG3004">
    <property type="taxonomic scope" value="Bacteria"/>
</dbReference>
<dbReference type="Proteomes" id="UP000006051">
    <property type="component" value="Chromosome"/>
</dbReference>
<dbReference type="GO" id="GO:0015385">
    <property type="term" value="F:sodium:proton antiporter activity"/>
    <property type="evidence" value="ECO:0007669"/>
    <property type="project" value="UniProtKB-UniRule"/>
</dbReference>
<keyword evidence="5 6" id="KW-0472">Membrane</keyword>
<keyword evidence="6" id="KW-0813">Transport</keyword>
<evidence type="ECO:0000313" key="8">
    <source>
        <dbReference type="Proteomes" id="UP000006051"/>
    </source>
</evidence>
<keyword evidence="6" id="KW-0997">Cell inner membrane</keyword>
<feature type="transmembrane region" description="Helical" evidence="6">
    <location>
        <begin position="195"/>
        <end position="214"/>
    </location>
</feature>
<evidence type="ECO:0000256" key="1">
    <source>
        <dbReference type="ARBA" id="ARBA00004429"/>
    </source>
</evidence>
<dbReference type="NCBIfam" id="TIGR00773">
    <property type="entry name" value="NhaA"/>
    <property type="match status" value="1"/>
</dbReference>
<dbReference type="STRING" id="867902.Ornrh_1744"/>
<dbReference type="Gene3D" id="1.20.1530.10">
    <property type="entry name" value="Na+/H+ antiporter like domain"/>
    <property type="match status" value="1"/>
</dbReference>
<dbReference type="HAMAP" id="MF_01844">
    <property type="entry name" value="NhaA"/>
    <property type="match status" value="1"/>
</dbReference>
<protein>
    <recommendedName>
        <fullName evidence="6">Na(+)/H(+) antiporter NhaA</fullName>
    </recommendedName>
    <alternativeName>
        <fullName evidence="6">Sodium/proton antiporter NhaA</fullName>
    </alternativeName>
</protein>
<sequence>MNNIQQPKKELVDIYIKDPILGFINNSTASGIVLFISALLALIIANTGLSHWYHDLWHIHFKIGFDDFMIDKDLHHWINDGLMAIFFFVVGLELKREVIAGELSNPKNAILPLCGAVGGMLVPAAIYMLFNSSGEPAQGWGIPMATDIAFALGILYMLGKNVPTSLKIFLTALAIADDIGAVLVIAFFYTSNIDFVSLATGAAFLAVLITANLIGVRNTLFYAIVGIVGLWTAFLMSGVHATIAAVIAAFTIPTTAKMPENLFTNNIQKLLHKFNALDPNGQPTLTEDQLHVVSKMSEMSKSALPPLQRLEHSMHPLVSFVVMPIFAFANAGVTIEGEFLELLLSPVTLGVILGLLIGKVTGIFGITFLLIKTKLAKLPDGMNLLHLLGASVLAAIGFTMSLFISGLAFHDPIYDMEAKIGILMASAIAGVLGFLIIKKANQKTKKA</sequence>
<accession>I4A1R4</accession>
<dbReference type="GeneID" id="71569804"/>
<keyword evidence="4 6" id="KW-1133">Transmembrane helix</keyword>
<proteinExistence type="inferred from homology"/>
<gene>
    <name evidence="6" type="primary">nhaA</name>
    <name evidence="7" type="ordered locus">Ornrh_1744</name>
</gene>
<dbReference type="GeneID" id="97258358"/>
<dbReference type="PATRIC" id="fig|867902.3.peg.1693"/>
<comment type="similarity">
    <text evidence="6">Belongs to the NhaA Na(+)/H(+) (TC 2.A.33) antiporter family.</text>
</comment>
<dbReference type="RefSeq" id="WP_014791423.1">
    <property type="nucleotide sequence ID" value="NC_018016.1"/>
</dbReference>
<feature type="transmembrane region" description="Helical" evidence="6">
    <location>
        <begin position="109"/>
        <end position="130"/>
    </location>
</feature>
<comment type="catalytic activity">
    <reaction evidence="6">
        <text>Na(+)(in) + 2 H(+)(out) = Na(+)(out) + 2 H(+)(in)</text>
        <dbReference type="Rhea" id="RHEA:29251"/>
        <dbReference type="ChEBI" id="CHEBI:15378"/>
        <dbReference type="ChEBI" id="CHEBI:29101"/>
    </reaction>
</comment>
<keyword evidence="6" id="KW-0406">Ion transport</keyword>
<keyword evidence="8" id="KW-1185">Reference proteome</keyword>
<reference evidence="7 8" key="1">
    <citation type="submission" date="2012-06" db="EMBL/GenBank/DDBJ databases">
        <title>The complete genome of Ornithobacterium rhinotracheale DSM 15997.</title>
        <authorList>
            <consortium name="US DOE Joint Genome Institute (JGI-PGF)"/>
            <person name="Lucas S."/>
            <person name="Copeland A."/>
            <person name="Lapidus A."/>
            <person name="Goodwin L."/>
            <person name="Pitluck S."/>
            <person name="Peters L."/>
            <person name="Mikhailova N."/>
            <person name="Teshima H."/>
            <person name="Kyrpides N."/>
            <person name="Mavromatis K."/>
            <person name="Pagani I."/>
            <person name="Ivanova N."/>
            <person name="Ovchinnikova G."/>
            <person name="Zeytun A."/>
            <person name="Detter J.C."/>
            <person name="Han C."/>
            <person name="Land M."/>
            <person name="Hauser L."/>
            <person name="Markowitz V."/>
            <person name="Cheng J.-F."/>
            <person name="Hugenholtz P."/>
            <person name="Woyke T."/>
            <person name="Wu D."/>
            <person name="Lang E."/>
            <person name="Kopitz M."/>
            <person name="Brambilla E."/>
            <person name="Klenk H.-P."/>
            <person name="Eisen J.A."/>
        </authorList>
    </citation>
    <scope>NUCLEOTIDE SEQUENCE [LARGE SCALE GENOMIC DNA]</scope>
    <source>
        <strain evidence="8">ATCC 51463 / DSM 15997 / CCUG 23171 / LMG 9086</strain>
    </source>
</reference>
<dbReference type="InterPro" id="IPR004670">
    <property type="entry name" value="NhaA"/>
</dbReference>
<evidence type="ECO:0000313" key="7">
    <source>
        <dbReference type="EMBL" id="AFL97898.1"/>
    </source>
</evidence>
<evidence type="ECO:0000256" key="4">
    <source>
        <dbReference type="ARBA" id="ARBA00022989"/>
    </source>
</evidence>
<evidence type="ECO:0000256" key="6">
    <source>
        <dbReference type="HAMAP-Rule" id="MF_01844"/>
    </source>
</evidence>
<dbReference type="PANTHER" id="PTHR30341">
    <property type="entry name" value="SODIUM ION/PROTON ANTIPORTER NHAA-RELATED"/>
    <property type="match status" value="1"/>
</dbReference>
<keyword evidence="2 6" id="KW-1003">Cell membrane</keyword>
<dbReference type="Pfam" id="PF06965">
    <property type="entry name" value="Na_H_antiport_1"/>
    <property type="match status" value="1"/>
</dbReference>
<comment type="subcellular location">
    <subcellularLocation>
        <location evidence="1 6">Cell inner membrane</location>
        <topology evidence="1 6">Multi-pass membrane protein</topology>
    </subcellularLocation>
</comment>
<feature type="transmembrane region" description="Helical" evidence="6">
    <location>
        <begin position="165"/>
        <end position="188"/>
    </location>
</feature>
<evidence type="ECO:0000256" key="3">
    <source>
        <dbReference type="ARBA" id="ARBA00022692"/>
    </source>
</evidence>
<feature type="transmembrane region" description="Helical" evidence="6">
    <location>
        <begin position="74"/>
        <end position="94"/>
    </location>
</feature>
<dbReference type="HOGENOM" id="CLU_015803_1_2_10"/>
<evidence type="ECO:0000256" key="2">
    <source>
        <dbReference type="ARBA" id="ARBA00022475"/>
    </source>
</evidence>
<dbReference type="KEGG" id="orh:Ornrh_1744"/>
<feature type="transmembrane region" description="Helical" evidence="6">
    <location>
        <begin position="420"/>
        <end position="437"/>
    </location>
</feature>
<dbReference type="PANTHER" id="PTHR30341:SF0">
    <property type="entry name" value="NA(+)_H(+) ANTIPORTER NHAA"/>
    <property type="match status" value="1"/>
</dbReference>
<keyword evidence="6" id="KW-0739">Sodium transport</keyword>
<organism evidence="7 8">
    <name type="scientific">Ornithobacterium rhinotracheale (strain ATCC 51463 / DSM 15997 / CCUG 23171 / CIP 104009 / LMG 9086)</name>
    <dbReference type="NCBI Taxonomy" id="867902"/>
    <lineage>
        <taxon>Bacteria</taxon>
        <taxon>Pseudomonadati</taxon>
        <taxon>Bacteroidota</taxon>
        <taxon>Flavobacteriia</taxon>
        <taxon>Flavobacteriales</taxon>
        <taxon>Weeksellaceae</taxon>
        <taxon>Ornithobacterium</taxon>
    </lineage>
</organism>
<dbReference type="EMBL" id="CP003283">
    <property type="protein sequence ID" value="AFL97898.1"/>
    <property type="molecule type" value="Genomic_DNA"/>
</dbReference>
<feature type="transmembrane region" description="Helical" evidence="6">
    <location>
        <begin position="32"/>
        <end position="53"/>
    </location>
</feature>
<dbReference type="InterPro" id="IPR023171">
    <property type="entry name" value="Na/H_antiporter_dom_sf"/>
</dbReference>
<dbReference type="GO" id="GO:0005886">
    <property type="term" value="C:plasma membrane"/>
    <property type="evidence" value="ECO:0007669"/>
    <property type="project" value="UniProtKB-SubCell"/>
</dbReference>
<keyword evidence="6" id="KW-0050">Antiport</keyword>
<evidence type="ECO:0000256" key="5">
    <source>
        <dbReference type="ARBA" id="ARBA00023136"/>
    </source>
</evidence>
<comment type="function">
    <text evidence="6">Na(+)/H(+) antiporter that extrudes sodium in exchange for external protons.</text>
</comment>